<proteinExistence type="predicted"/>
<evidence type="ECO:0000313" key="3">
    <source>
        <dbReference type="Proteomes" id="UP000282312"/>
    </source>
</evidence>
<dbReference type="OrthoDB" id="250246at2"/>
<organism evidence="2 3">
    <name type="scientific">Micromonospora inaquosa</name>
    <dbReference type="NCBI Taxonomy" id="2203716"/>
    <lineage>
        <taxon>Bacteria</taxon>
        <taxon>Bacillati</taxon>
        <taxon>Actinomycetota</taxon>
        <taxon>Actinomycetes</taxon>
        <taxon>Micromonosporales</taxon>
        <taxon>Micromonosporaceae</taxon>
        <taxon>Micromonospora</taxon>
    </lineage>
</organism>
<comment type="caution">
    <text evidence="2">The sequence shown here is derived from an EMBL/GenBank/DDBJ whole genome shotgun (WGS) entry which is preliminary data.</text>
</comment>
<feature type="domain" description="Aminotransferase class V" evidence="1">
    <location>
        <begin position="16"/>
        <end position="325"/>
    </location>
</feature>
<dbReference type="Pfam" id="PF00266">
    <property type="entry name" value="Aminotran_5"/>
    <property type="match status" value="1"/>
</dbReference>
<dbReference type="Gene3D" id="3.40.640.10">
    <property type="entry name" value="Type I PLP-dependent aspartate aminotransferase-like (Major domain)"/>
    <property type="match status" value="1"/>
</dbReference>
<dbReference type="InterPro" id="IPR015421">
    <property type="entry name" value="PyrdxlP-dep_Trfase_major"/>
</dbReference>
<dbReference type="AlphaFoldDB" id="A0A3N9WSG7"/>
<keyword evidence="3" id="KW-1185">Reference proteome</keyword>
<keyword evidence="2" id="KW-0032">Aminotransferase</keyword>
<evidence type="ECO:0000259" key="1">
    <source>
        <dbReference type="Pfam" id="PF00266"/>
    </source>
</evidence>
<dbReference type="PANTHER" id="PTHR43586:SF15">
    <property type="entry name" value="BLR3095 PROTEIN"/>
    <property type="match status" value="1"/>
</dbReference>
<dbReference type="SUPFAM" id="SSF53383">
    <property type="entry name" value="PLP-dependent transferases"/>
    <property type="match status" value="1"/>
</dbReference>
<dbReference type="EMBL" id="QGSZ01000182">
    <property type="protein sequence ID" value="RQX03845.1"/>
    <property type="molecule type" value="Genomic_DNA"/>
</dbReference>
<accession>A0A3N9WSG7</accession>
<dbReference type="InterPro" id="IPR000192">
    <property type="entry name" value="Aminotrans_V_dom"/>
</dbReference>
<dbReference type="Proteomes" id="UP000282312">
    <property type="component" value="Unassembled WGS sequence"/>
</dbReference>
<dbReference type="InterPro" id="IPR015424">
    <property type="entry name" value="PyrdxlP-dep_Trfase"/>
</dbReference>
<gene>
    <name evidence="2" type="ORF">DLJ59_11005</name>
</gene>
<protein>
    <submittedName>
        <fullName evidence="2">Aminotransferase</fullName>
    </submittedName>
</protein>
<evidence type="ECO:0000313" key="2">
    <source>
        <dbReference type="EMBL" id="RQX03845.1"/>
    </source>
</evidence>
<name>A0A3N9WSG7_9ACTN</name>
<keyword evidence="2" id="KW-0808">Transferase</keyword>
<dbReference type="GO" id="GO:0008483">
    <property type="term" value="F:transaminase activity"/>
    <property type="evidence" value="ECO:0007669"/>
    <property type="project" value="UniProtKB-KW"/>
</dbReference>
<sequence>MRDDLGRPGFWTVCEEQLWQARRGFATLIGADIDQVAVVPNASIAAYQASAGMRWRRRRALVTTTAEYPGVAHVWLAQQARGAKVRWCGSPTGQAATSDYLASITARTALVSVPAVTYRDATRLDVTRIAAAAHTVGAKLFVDAYQAAGNTPIDVNEMGCDYLVAGTGKYLLGLPGLALMYVRDPSGPAPTLTGRFGRIAPEAFDPLTLDFPPHARRYETGTPSAAATYAAVAGLDMINRLDLVAVRQHTQRLIAVAAVRLAGQGETVRLASTADEQGAHLALVEPHAEAMTAWLAHRGITVAPRAGVVRLAMHAYTTLDDIDALCAAIESYRTRSRSRQRTGASR</sequence>
<dbReference type="Gene3D" id="3.90.1150.10">
    <property type="entry name" value="Aspartate Aminotransferase, domain 1"/>
    <property type="match status" value="1"/>
</dbReference>
<dbReference type="InterPro" id="IPR015422">
    <property type="entry name" value="PyrdxlP-dep_Trfase_small"/>
</dbReference>
<dbReference type="PANTHER" id="PTHR43586">
    <property type="entry name" value="CYSTEINE DESULFURASE"/>
    <property type="match status" value="1"/>
</dbReference>
<reference evidence="2 3" key="1">
    <citation type="submission" date="2018-05" db="EMBL/GenBank/DDBJ databases">
        <title>Micromonospora from Atacama Desert.</title>
        <authorList>
            <person name="Carro L."/>
            <person name="Goodfellow M."/>
            <person name="Klenk H.-P."/>
        </authorList>
    </citation>
    <scope>NUCLEOTIDE SEQUENCE [LARGE SCALE GENOMIC DNA]</scope>
    <source>
        <strain evidence="2 3">LB39</strain>
    </source>
</reference>